<evidence type="ECO:0000313" key="2">
    <source>
        <dbReference type="Proteomes" id="UP000053573"/>
    </source>
</evidence>
<dbReference type="AlphaFoldDB" id="A0A0H1B321"/>
<dbReference type="OrthoDB" id="76567at2759"/>
<evidence type="ECO:0000313" key="1">
    <source>
        <dbReference type="EMBL" id="KLJ05799.1"/>
    </source>
</evidence>
<sequence length="289" mass="32731">MGLPDTSMSQGHNDEVRQMIEALPPGSSQYDAEGLEAEDLEELLQRDSLSTHTVDHFDSDGKRLLDSYVVFKNVAPDTMRDFSNQKHLGRIKDQSLTNHLLIINMPSGDHESAIRYFDKVLQRKLDEMRTDFSLEVKACGASDVRGTTRIKTPDTSYRPRLRPATRSAEWPSLVLEVGYSESASKLRKDASWWLTESQGGVRVVITLKLFRNHRVHFGMWQFRDGAARPRPVMTQEATVTKRTSVYSASAPMVIRFQDLLLRPPAGNGECDIVLDRDDLEKLVKLALED</sequence>
<dbReference type="Proteomes" id="UP000053573">
    <property type="component" value="Unassembled WGS sequence"/>
</dbReference>
<proteinExistence type="predicted"/>
<comment type="caution">
    <text evidence="1">The sequence shown here is derived from an EMBL/GenBank/DDBJ whole genome shotgun (WGS) entry which is preliminary data.</text>
</comment>
<accession>A0A0H1B321</accession>
<name>A0A0H1B321_9EURO</name>
<organism evidence="1 2">
    <name type="scientific">Blastomyces silverae</name>
    <dbReference type="NCBI Taxonomy" id="2060906"/>
    <lineage>
        <taxon>Eukaryota</taxon>
        <taxon>Fungi</taxon>
        <taxon>Dikarya</taxon>
        <taxon>Ascomycota</taxon>
        <taxon>Pezizomycotina</taxon>
        <taxon>Eurotiomycetes</taxon>
        <taxon>Eurotiomycetidae</taxon>
        <taxon>Onygenales</taxon>
        <taxon>Ajellomycetaceae</taxon>
        <taxon>Blastomyces</taxon>
    </lineage>
</organism>
<keyword evidence="2" id="KW-1185">Reference proteome</keyword>
<gene>
    <name evidence="1" type="ORF">EMPG_10772</name>
</gene>
<dbReference type="STRING" id="2060906.A0A0H1B321"/>
<dbReference type="EMBL" id="LDEV01003476">
    <property type="protein sequence ID" value="KLJ05799.1"/>
    <property type="molecule type" value="Genomic_DNA"/>
</dbReference>
<reference evidence="2" key="1">
    <citation type="journal article" date="2015" name="PLoS Genet.">
        <title>The dynamic genome and transcriptome of the human fungal pathogen Blastomyces and close relative Emmonsia.</title>
        <authorList>
            <person name="Munoz J.F."/>
            <person name="Gauthier G.M."/>
            <person name="Desjardins C.A."/>
            <person name="Gallo J.E."/>
            <person name="Holder J."/>
            <person name="Sullivan T.D."/>
            <person name="Marty A.J."/>
            <person name="Carmen J.C."/>
            <person name="Chen Z."/>
            <person name="Ding L."/>
            <person name="Gujja S."/>
            <person name="Magrini V."/>
            <person name="Misas E."/>
            <person name="Mitreva M."/>
            <person name="Priest M."/>
            <person name="Saif S."/>
            <person name="Whiston E.A."/>
            <person name="Young S."/>
            <person name="Zeng Q."/>
            <person name="Goldman W.E."/>
            <person name="Mardis E.R."/>
            <person name="Taylor J.W."/>
            <person name="McEwen J.G."/>
            <person name="Clay O.K."/>
            <person name="Klein B.S."/>
            <person name="Cuomo C.A."/>
        </authorList>
    </citation>
    <scope>NUCLEOTIDE SEQUENCE [LARGE SCALE GENOMIC DNA]</scope>
    <source>
        <strain evidence="2">UAMH 139</strain>
    </source>
</reference>
<protein>
    <submittedName>
        <fullName evidence="1">Uncharacterized protein</fullName>
    </submittedName>
</protein>